<keyword evidence="4" id="KW-1134">Transmembrane beta strand</keyword>
<keyword evidence="7" id="KW-0406">Ion transport</keyword>
<comment type="subunit">
    <text evidence="2">Homotrimer.</text>
</comment>
<evidence type="ECO:0000256" key="10">
    <source>
        <dbReference type="ARBA" id="ARBA00023237"/>
    </source>
</evidence>
<comment type="caution">
    <text evidence="13">The sequence shown here is derived from an EMBL/GenBank/DDBJ whole genome shotgun (WGS) entry which is preliminary data.</text>
</comment>
<dbReference type="SUPFAM" id="SSF56935">
    <property type="entry name" value="Porins"/>
    <property type="match status" value="1"/>
</dbReference>
<keyword evidence="14" id="KW-1185">Reference proteome</keyword>
<dbReference type="InterPro" id="IPR002299">
    <property type="entry name" value="Porin_Neis"/>
</dbReference>
<evidence type="ECO:0000256" key="2">
    <source>
        <dbReference type="ARBA" id="ARBA00011233"/>
    </source>
</evidence>
<proteinExistence type="predicted"/>
<evidence type="ECO:0000256" key="3">
    <source>
        <dbReference type="ARBA" id="ARBA00022448"/>
    </source>
</evidence>
<evidence type="ECO:0000313" key="14">
    <source>
        <dbReference type="Proteomes" id="UP000760480"/>
    </source>
</evidence>
<dbReference type="InterPro" id="IPR050298">
    <property type="entry name" value="Gram-neg_bact_OMP"/>
</dbReference>
<feature type="signal peptide" evidence="11">
    <location>
        <begin position="1"/>
        <end position="18"/>
    </location>
</feature>
<keyword evidence="10" id="KW-0998">Cell outer membrane</keyword>
<dbReference type="PANTHER" id="PTHR34501:SF9">
    <property type="entry name" value="MAJOR OUTER MEMBRANE PROTEIN P.IA"/>
    <property type="match status" value="1"/>
</dbReference>
<evidence type="ECO:0000256" key="4">
    <source>
        <dbReference type="ARBA" id="ARBA00022452"/>
    </source>
</evidence>
<evidence type="ECO:0000256" key="9">
    <source>
        <dbReference type="ARBA" id="ARBA00023136"/>
    </source>
</evidence>
<evidence type="ECO:0000256" key="8">
    <source>
        <dbReference type="ARBA" id="ARBA00023114"/>
    </source>
</evidence>
<sequence length="367" mass="39360">MLALAVASALTIPVAAQADTILYGSARVSVDYNDETLDSVDIDGTWDVVNNSSRLGVVGSEDLGGGLSAVYRYEFGVDVTEGGNWESNRPKYVGLKGGFGTLTLGTQDTPYYNVAGITDIFNSGKTFLYPQWLGGGFSLSGNRSQADGDLVRLSNSVYYSTPDFNGFSGEAMLVMDGPSSNISNNVDIWNLAAKYSNGPFFAGVSYIKLEGKSNVPLNPDTLPGVTFDLDLSNWVLGLGYNSGPFSVGFIYEQGSLYSLNLFTGIKNAAGTQFFPGDDATNWYLTGQYVFGNNTVRAAYGQLDTGVDGDDKIDNYVVGYQYNFSKRTSVWAEYIGRSASLYNVPGDSSTGLFMGDQNAVSIGTRVDF</sequence>
<dbReference type="InterPro" id="IPR023614">
    <property type="entry name" value="Porin_dom_sf"/>
</dbReference>
<dbReference type="Gene3D" id="2.40.160.10">
    <property type="entry name" value="Porin"/>
    <property type="match status" value="1"/>
</dbReference>
<dbReference type="InterPro" id="IPR033900">
    <property type="entry name" value="Gram_neg_porin_domain"/>
</dbReference>
<evidence type="ECO:0000256" key="11">
    <source>
        <dbReference type="SAM" id="SignalP"/>
    </source>
</evidence>
<dbReference type="CDD" id="cd00342">
    <property type="entry name" value="gram_neg_porins"/>
    <property type="match status" value="1"/>
</dbReference>
<organism evidence="13 14">
    <name type="scientific">Candidatus Competibacter phosphatis</name>
    <dbReference type="NCBI Taxonomy" id="221280"/>
    <lineage>
        <taxon>Bacteria</taxon>
        <taxon>Pseudomonadati</taxon>
        <taxon>Pseudomonadota</taxon>
        <taxon>Gammaproteobacteria</taxon>
        <taxon>Candidatus Competibacteraceae</taxon>
        <taxon>Candidatus Competibacter</taxon>
    </lineage>
</organism>
<dbReference type="Pfam" id="PF13609">
    <property type="entry name" value="Porin_4"/>
    <property type="match status" value="1"/>
</dbReference>
<name>A0ABX1THC7_9GAMM</name>
<evidence type="ECO:0000256" key="1">
    <source>
        <dbReference type="ARBA" id="ARBA00004571"/>
    </source>
</evidence>
<keyword evidence="6 11" id="KW-0732">Signal</keyword>
<reference evidence="13 14" key="1">
    <citation type="submission" date="2019-03" db="EMBL/GenBank/DDBJ databases">
        <title>Metabolic reconstructions from genomes of highly enriched 'Candidatus Accumulibacter' and 'Candidatus Competibacter' bioreactor populations.</title>
        <authorList>
            <person name="Annavajhala M.K."/>
            <person name="Welles L."/>
            <person name="Abbas B."/>
            <person name="Sorokin D."/>
            <person name="Park H."/>
            <person name="Van Loosdrecht M."/>
            <person name="Chandran K."/>
        </authorList>
    </citation>
    <scope>NUCLEOTIDE SEQUENCE [LARGE SCALE GENOMIC DNA]</scope>
    <source>
        <strain evidence="13 14">SBR_G</strain>
    </source>
</reference>
<evidence type="ECO:0000256" key="7">
    <source>
        <dbReference type="ARBA" id="ARBA00023065"/>
    </source>
</evidence>
<keyword evidence="3" id="KW-0813">Transport</keyword>
<accession>A0ABX1THC7</accession>
<keyword evidence="9" id="KW-0472">Membrane</keyword>
<feature type="domain" description="Porin" evidence="12">
    <location>
        <begin position="3"/>
        <end position="333"/>
    </location>
</feature>
<dbReference type="PANTHER" id="PTHR34501">
    <property type="entry name" value="PROTEIN YDDL-RELATED"/>
    <property type="match status" value="1"/>
</dbReference>
<feature type="chain" id="PRO_5046482717" evidence="11">
    <location>
        <begin position="19"/>
        <end position="367"/>
    </location>
</feature>
<dbReference type="InterPro" id="IPR001702">
    <property type="entry name" value="Porin_Gram-ve"/>
</dbReference>
<gene>
    <name evidence="13" type="ORF">E4P82_01335</name>
</gene>
<dbReference type="PRINTS" id="PR00184">
    <property type="entry name" value="NEISSPPORIN"/>
</dbReference>
<evidence type="ECO:0000313" key="13">
    <source>
        <dbReference type="EMBL" id="NMQ17959.1"/>
    </source>
</evidence>
<dbReference type="PRINTS" id="PR00182">
    <property type="entry name" value="ECOLNEIPORIN"/>
</dbReference>
<evidence type="ECO:0000259" key="12">
    <source>
        <dbReference type="Pfam" id="PF13609"/>
    </source>
</evidence>
<keyword evidence="5" id="KW-0812">Transmembrane</keyword>
<dbReference type="Proteomes" id="UP000760480">
    <property type="component" value="Unassembled WGS sequence"/>
</dbReference>
<evidence type="ECO:0000256" key="6">
    <source>
        <dbReference type="ARBA" id="ARBA00022729"/>
    </source>
</evidence>
<evidence type="ECO:0000256" key="5">
    <source>
        <dbReference type="ARBA" id="ARBA00022692"/>
    </source>
</evidence>
<comment type="subcellular location">
    <subcellularLocation>
        <location evidence="1">Cell outer membrane</location>
        <topology evidence="1">Multi-pass membrane protein</topology>
    </subcellularLocation>
</comment>
<keyword evidence="8" id="KW-0626">Porin</keyword>
<dbReference type="EMBL" id="SPMZ01000004">
    <property type="protein sequence ID" value="NMQ17959.1"/>
    <property type="molecule type" value="Genomic_DNA"/>
</dbReference>
<protein>
    <submittedName>
        <fullName evidence="13">Porin</fullName>
    </submittedName>
</protein>